<keyword evidence="2" id="KW-1185">Reference proteome</keyword>
<evidence type="ECO:0000313" key="1">
    <source>
        <dbReference type="EMBL" id="GFS49841.1"/>
    </source>
</evidence>
<evidence type="ECO:0000313" key="2">
    <source>
        <dbReference type="Proteomes" id="UP000887013"/>
    </source>
</evidence>
<protein>
    <submittedName>
        <fullName evidence="1">Uncharacterized protein</fullName>
    </submittedName>
</protein>
<comment type="caution">
    <text evidence="1">The sequence shown here is derived from an EMBL/GenBank/DDBJ whole genome shotgun (WGS) entry which is preliminary data.</text>
</comment>
<dbReference type="AlphaFoldDB" id="A0A8X6MG12"/>
<sequence length="125" mass="13496">MQQFCVRSTLFNSNVWLRTNPCLLAKGKSNKLPNAATLSRSARNGWRVDGGCTFPGGSSSTLEDGVCPSLGTSCPFSEPVYFSHVLCGSLSPWCEPTDRPLQLWQESHVISTSDASTGMLLLLQG</sequence>
<reference evidence="1" key="1">
    <citation type="submission" date="2020-08" db="EMBL/GenBank/DDBJ databases">
        <title>Multicomponent nature underlies the extraordinary mechanical properties of spider dragline silk.</title>
        <authorList>
            <person name="Kono N."/>
            <person name="Nakamura H."/>
            <person name="Mori M."/>
            <person name="Yoshida Y."/>
            <person name="Ohtoshi R."/>
            <person name="Malay A.D."/>
            <person name="Moran D.A.P."/>
            <person name="Tomita M."/>
            <person name="Numata K."/>
            <person name="Arakawa K."/>
        </authorList>
    </citation>
    <scope>NUCLEOTIDE SEQUENCE</scope>
</reference>
<gene>
    <name evidence="1" type="ORF">NPIL_418921</name>
</gene>
<dbReference type="EMBL" id="BMAW01091430">
    <property type="protein sequence ID" value="GFS49841.1"/>
    <property type="molecule type" value="Genomic_DNA"/>
</dbReference>
<organism evidence="1 2">
    <name type="scientific">Nephila pilipes</name>
    <name type="common">Giant wood spider</name>
    <name type="synonym">Nephila maculata</name>
    <dbReference type="NCBI Taxonomy" id="299642"/>
    <lineage>
        <taxon>Eukaryota</taxon>
        <taxon>Metazoa</taxon>
        <taxon>Ecdysozoa</taxon>
        <taxon>Arthropoda</taxon>
        <taxon>Chelicerata</taxon>
        <taxon>Arachnida</taxon>
        <taxon>Araneae</taxon>
        <taxon>Araneomorphae</taxon>
        <taxon>Entelegynae</taxon>
        <taxon>Araneoidea</taxon>
        <taxon>Nephilidae</taxon>
        <taxon>Nephila</taxon>
    </lineage>
</organism>
<proteinExistence type="predicted"/>
<name>A0A8X6MG12_NEPPI</name>
<accession>A0A8X6MG12</accession>
<dbReference type="Proteomes" id="UP000887013">
    <property type="component" value="Unassembled WGS sequence"/>
</dbReference>